<dbReference type="OrthoDB" id="1733656at2759"/>
<feature type="chain" id="PRO_5002528977" description="Peptidyl-tRNA hydrolase" evidence="2">
    <location>
        <begin position="17"/>
        <end position="255"/>
    </location>
</feature>
<dbReference type="EMBL" id="JZBS01000568">
    <property type="protein sequence ID" value="KKK26189.1"/>
    <property type="molecule type" value="Genomic_DNA"/>
</dbReference>
<proteinExistence type="predicted"/>
<organism evidence="3 4">
    <name type="scientific">Aspergillus rambellii</name>
    <dbReference type="NCBI Taxonomy" id="308745"/>
    <lineage>
        <taxon>Eukaryota</taxon>
        <taxon>Fungi</taxon>
        <taxon>Dikarya</taxon>
        <taxon>Ascomycota</taxon>
        <taxon>Pezizomycotina</taxon>
        <taxon>Eurotiomycetes</taxon>
        <taxon>Eurotiomycetidae</taxon>
        <taxon>Eurotiales</taxon>
        <taxon>Aspergillaceae</taxon>
        <taxon>Aspergillus</taxon>
        <taxon>Aspergillus subgen. Nidulantes</taxon>
    </lineage>
</organism>
<evidence type="ECO:0000313" key="3">
    <source>
        <dbReference type="EMBL" id="KKK26189.1"/>
    </source>
</evidence>
<feature type="transmembrane region" description="Helical" evidence="1">
    <location>
        <begin position="215"/>
        <end position="235"/>
    </location>
</feature>
<comment type="caution">
    <text evidence="3">The sequence shown here is derived from an EMBL/GenBank/DDBJ whole genome shotgun (WGS) entry which is preliminary data.</text>
</comment>
<keyword evidence="1" id="KW-0812">Transmembrane</keyword>
<name>A0A0F8V352_9EURO</name>
<evidence type="ECO:0008006" key="5">
    <source>
        <dbReference type="Google" id="ProtNLM"/>
    </source>
</evidence>
<gene>
    <name evidence="3" type="ORF">ARAM_000971</name>
</gene>
<evidence type="ECO:0000256" key="1">
    <source>
        <dbReference type="SAM" id="Phobius"/>
    </source>
</evidence>
<accession>A0A0F8V352</accession>
<evidence type="ECO:0000256" key="2">
    <source>
        <dbReference type="SAM" id="SignalP"/>
    </source>
</evidence>
<keyword evidence="2" id="KW-0732">Signal</keyword>
<protein>
    <recommendedName>
        <fullName evidence="5">Peptidyl-tRNA hydrolase</fullName>
    </recommendedName>
</protein>
<dbReference type="Proteomes" id="UP000034291">
    <property type="component" value="Unassembled WGS sequence"/>
</dbReference>
<keyword evidence="4" id="KW-1185">Reference proteome</keyword>
<dbReference type="AlphaFoldDB" id="A0A0F8V352"/>
<dbReference type="STRING" id="308745.A0A0F8V352"/>
<keyword evidence="1" id="KW-1133">Transmembrane helix</keyword>
<evidence type="ECO:0000313" key="4">
    <source>
        <dbReference type="Proteomes" id="UP000034291"/>
    </source>
</evidence>
<reference evidence="3 4" key="1">
    <citation type="submission" date="2015-02" db="EMBL/GenBank/DDBJ databases">
        <title>Draft Genome Sequences of Two Closely-Related Aflatoxigenic Aspergillus Species Obtained from the Cote d'Ivoire.</title>
        <authorList>
            <person name="Moore G.G."/>
            <person name="Beltz S.B."/>
            <person name="Mack B.M."/>
        </authorList>
    </citation>
    <scope>NUCLEOTIDE SEQUENCE [LARGE SCALE GENOMIC DNA]</scope>
    <source>
        <strain evidence="3 4">SRRC1468</strain>
    </source>
</reference>
<feature type="signal peptide" evidence="2">
    <location>
        <begin position="1"/>
        <end position="16"/>
    </location>
</feature>
<keyword evidence="1" id="KW-0472">Membrane</keyword>
<sequence>MRFIQLLVLVPALAAAQEQQVPLADRVQGWFNKAKSYLPTATPVIPVVEKVAEPVKVVKEKAVIPFNLTNWEGLLEPSSEPQDWLLFITGGNKTCFGRCAQADKSFNESVPLFAADPTSPNLGYLDCESNQLLCSIWSAGAPSAWYFKVPEAQASGERAPTALHMVYLNTTTVTPQTIYRIHAEKTYEKKPAYDGAFHPTDGWLAQYGLLVPVGYIIYGFGAVPSWLFMILVSFASRSMMSRRIGNTGAPAPRAA</sequence>